<evidence type="ECO:0000313" key="2">
    <source>
        <dbReference type="Proteomes" id="UP000197768"/>
    </source>
</evidence>
<name>A0A246GHE7_9FLAO</name>
<dbReference type="PANTHER" id="PTHR48079">
    <property type="entry name" value="PROTEIN YEEZ"/>
    <property type="match status" value="1"/>
</dbReference>
<dbReference type="Gene3D" id="3.40.50.720">
    <property type="entry name" value="NAD(P)-binding Rossmann-like Domain"/>
    <property type="match status" value="1"/>
</dbReference>
<dbReference type="AlphaFoldDB" id="A0A246GHE7"/>
<dbReference type="InterPro" id="IPR036291">
    <property type="entry name" value="NAD(P)-bd_dom_sf"/>
</dbReference>
<comment type="caution">
    <text evidence="1">The sequence shown here is derived from an EMBL/GenBank/DDBJ whole genome shotgun (WGS) entry which is preliminary data.</text>
</comment>
<gene>
    <name evidence="1" type="ORF">BWK59_09825</name>
</gene>
<dbReference type="InterPro" id="IPR051783">
    <property type="entry name" value="NAD(P)-dependent_oxidoreduct"/>
</dbReference>
<dbReference type="GO" id="GO:0004029">
    <property type="term" value="F:aldehyde dehydrogenase (NAD+) activity"/>
    <property type="evidence" value="ECO:0007669"/>
    <property type="project" value="TreeGrafter"/>
</dbReference>
<protein>
    <submittedName>
        <fullName evidence="1">NAD(P)-dependent oxidoreductase</fullName>
    </submittedName>
</protein>
<dbReference type="EMBL" id="MTCZ01000101">
    <property type="protein sequence ID" value="OWP83571.1"/>
    <property type="molecule type" value="Genomic_DNA"/>
</dbReference>
<accession>A0A246GHE7</accession>
<evidence type="ECO:0000313" key="1">
    <source>
        <dbReference type="EMBL" id="OWP83571.1"/>
    </source>
</evidence>
<organism evidence="1 2">
    <name type="scientific">Flavobacterium davisii</name>
    <dbReference type="NCBI Taxonomy" id="2906077"/>
    <lineage>
        <taxon>Bacteria</taxon>
        <taxon>Pseudomonadati</taxon>
        <taxon>Bacteroidota</taxon>
        <taxon>Flavobacteriia</taxon>
        <taxon>Flavobacteriales</taxon>
        <taxon>Flavobacteriaceae</taxon>
        <taxon>Flavobacterium</taxon>
    </lineage>
</organism>
<reference evidence="1 2" key="1">
    <citation type="journal article" date="2017" name="Infect. Genet. Evol.">
        <title>Comparative genome analysis of fish pathogen Flavobacterium columnare reveals extensive sequence diversity within the species.</title>
        <authorList>
            <person name="Kayansamruaj P."/>
            <person name="Dong H.T."/>
            <person name="Hirono I."/>
            <person name="Kondo H."/>
            <person name="Senapin S."/>
            <person name="Rodkhum C."/>
        </authorList>
    </citation>
    <scope>NUCLEOTIDE SEQUENCE [LARGE SCALE GENOMIC DNA]</scope>
    <source>
        <strain evidence="1 2">1215</strain>
    </source>
</reference>
<dbReference type="SUPFAM" id="SSF51735">
    <property type="entry name" value="NAD(P)-binding Rossmann-fold domains"/>
    <property type="match status" value="1"/>
</dbReference>
<dbReference type="Proteomes" id="UP000197768">
    <property type="component" value="Unassembled WGS sequence"/>
</dbReference>
<proteinExistence type="predicted"/>
<sequence length="276" mass="30944">MINTNKTISILGCGWLGLPLAESLNLKGFSIKGSTTSLDKLEILDKLNVKSYLIQLSEDKITGTISEFLEESDILIITIPLKLRKANHENFVIKIKHLIPHIEAAGISKVLFVSSTSVYGDTSELVTITENNVAIPSTEGGKQLLEVEQILQKNQNFKTTVIRFGGLIGCDRHPIKYLAGKENLENPEAPVNLIHQKEALSIIEKIVNRNNSDKIWGMTLNAVAPFHPTRREYYTKKAIEKKLEIPKFVNSKAQGKIINSIFLINELSYKFNLDLY</sequence>
<dbReference type="GO" id="GO:0005737">
    <property type="term" value="C:cytoplasm"/>
    <property type="evidence" value="ECO:0007669"/>
    <property type="project" value="TreeGrafter"/>
</dbReference>
<dbReference type="RefSeq" id="WP_088393435.1">
    <property type="nucleotide sequence ID" value="NZ_MTCZ01000101.1"/>
</dbReference>
<dbReference type="PANTHER" id="PTHR48079:SF6">
    <property type="entry name" value="NAD(P)-BINDING DOMAIN-CONTAINING PROTEIN-RELATED"/>
    <property type="match status" value="1"/>
</dbReference>